<dbReference type="Proteomes" id="UP000002700">
    <property type="component" value="Chromosome II"/>
</dbReference>
<dbReference type="GeneID" id="93063455"/>
<evidence type="ECO:0000256" key="1">
    <source>
        <dbReference type="SAM" id="MobiDB-lite"/>
    </source>
</evidence>
<proteinExistence type="predicted"/>
<dbReference type="AlphaFoldDB" id="Q3JLT6"/>
<dbReference type="EnsemblBacteria" id="ABA53412">
    <property type="protein sequence ID" value="ABA53412"/>
    <property type="gene ID" value="BURPS1710b_A0308"/>
</dbReference>
<dbReference type="KEGG" id="bpm:BURPS1710b_A0308"/>
<name>Q3JLT6_BURP1</name>
<feature type="region of interest" description="Disordered" evidence="1">
    <location>
        <begin position="35"/>
        <end position="67"/>
    </location>
</feature>
<accession>Q3JLT6</accession>
<protein>
    <submittedName>
        <fullName evidence="2">Uncharacterized protein</fullName>
    </submittedName>
</protein>
<dbReference type="RefSeq" id="WP_009971951.1">
    <property type="nucleotide sequence ID" value="NC_007435.1"/>
</dbReference>
<dbReference type="HOGENOM" id="CLU_2153597_0_0_4"/>
<sequence>MRDEAWRASDAHGARHASRRVGRFIAREGVALSSNGSRTAVGEPRGRNVPAVSRSRSSGLAAALHSPSAQGRREVYAKCRTIGAPSLRLRDAKPARHGRVYRGAAPAHFPA</sequence>
<organism evidence="2 3">
    <name type="scientific">Burkholderia pseudomallei (strain 1710b)</name>
    <dbReference type="NCBI Taxonomy" id="320372"/>
    <lineage>
        <taxon>Bacteria</taxon>
        <taxon>Pseudomonadati</taxon>
        <taxon>Pseudomonadota</taxon>
        <taxon>Betaproteobacteria</taxon>
        <taxon>Burkholderiales</taxon>
        <taxon>Burkholderiaceae</taxon>
        <taxon>Burkholderia</taxon>
        <taxon>pseudomallei group</taxon>
    </lineage>
</organism>
<feature type="compositionally biased region" description="Low complexity" evidence="1">
    <location>
        <begin position="51"/>
        <end position="64"/>
    </location>
</feature>
<gene>
    <name evidence="2" type="ordered locus">BURPS1710b_A0308</name>
</gene>
<evidence type="ECO:0000313" key="2">
    <source>
        <dbReference type="EMBL" id="ABA53412.1"/>
    </source>
</evidence>
<evidence type="ECO:0000313" key="3">
    <source>
        <dbReference type="Proteomes" id="UP000002700"/>
    </source>
</evidence>
<reference evidence="2 3" key="1">
    <citation type="submission" date="2005-09" db="EMBL/GenBank/DDBJ databases">
        <authorList>
            <person name="Woods D.E."/>
            <person name="Nierman W.C."/>
        </authorList>
    </citation>
    <scope>NUCLEOTIDE SEQUENCE [LARGE SCALE GENOMIC DNA]</scope>
    <source>
        <strain evidence="2 3">1710b</strain>
    </source>
</reference>
<dbReference type="EMBL" id="CP000125">
    <property type="protein sequence ID" value="ABA53412.1"/>
    <property type="molecule type" value="Genomic_DNA"/>
</dbReference>